<dbReference type="PIRSF" id="PIRSF003174">
    <property type="entry name" value="CreA"/>
    <property type="match status" value="1"/>
</dbReference>
<dbReference type="Proteomes" id="UP001304847">
    <property type="component" value="Unassembled WGS sequence"/>
</dbReference>
<name>A0A0A5MRF5_AERCA</name>
<dbReference type="GeneID" id="48820512"/>
<evidence type="ECO:0000313" key="2">
    <source>
        <dbReference type="EMBL" id="GJA39761.1"/>
    </source>
</evidence>
<gene>
    <name evidence="5" type="ORF">JC965_10150</name>
    <name evidence="2" type="ORF">KAM343_05570</name>
    <name evidence="3" type="ORF">N5I07_21120</name>
    <name evidence="6" type="ORF">OJY61_07460</name>
    <name evidence="7" type="ORF">P5S46_00680</name>
    <name evidence="4" type="ORF">VCX44_00110</name>
</gene>
<evidence type="ECO:0000313" key="3">
    <source>
        <dbReference type="EMBL" id="MDH1900010.1"/>
    </source>
</evidence>
<dbReference type="Proteomes" id="UP001163285">
    <property type="component" value="Chromosome"/>
</dbReference>
<dbReference type="Pfam" id="PF05981">
    <property type="entry name" value="CreA"/>
    <property type="match status" value="1"/>
</dbReference>
<reference evidence="2" key="2">
    <citation type="submission" date="2021-07" db="EMBL/GenBank/DDBJ databases">
        <title>Draft genome sequence of carbapenem-resistant Aeromonas spp. in Japan.</title>
        <authorList>
            <person name="Maehana S."/>
            <person name="Suzuki M."/>
            <person name="Kitasato H."/>
        </authorList>
    </citation>
    <scope>NUCLEOTIDE SEQUENCE</scope>
    <source>
        <strain evidence="2">KAM343</strain>
    </source>
</reference>
<dbReference type="InterPro" id="IPR010292">
    <property type="entry name" value="Uncharacterised_CreA"/>
</dbReference>
<dbReference type="PANTHER" id="PTHR37952">
    <property type="match status" value="1"/>
</dbReference>
<evidence type="ECO:0000313" key="7">
    <source>
        <dbReference type="EMBL" id="WFF98169.1"/>
    </source>
</evidence>
<sequence>MRHLQTLARTLPLLLGALMAGPVLADKADPVGEVSTAFKLLGPNHKILVEAFDDPKIAGVACYLARPKTGGVKGGLGLAEDPSHASLSCHQIGPITLPAKLKAGEEVFDVSTSLVFKEQKVVRFYDEKRNALVYLTYSTKLVDGSYKSAVSAVPIMPWG</sequence>
<dbReference type="OrthoDB" id="9788409at2"/>
<evidence type="ECO:0000313" key="5">
    <source>
        <dbReference type="EMBL" id="QQA62771.1"/>
    </source>
</evidence>
<dbReference type="Proteomes" id="UP001218423">
    <property type="component" value="Chromosome"/>
</dbReference>
<evidence type="ECO:0000313" key="9">
    <source>
        <dbReference type="Proteomes" id="UP001304847"/>
    </source>
</evidence>
<reference evidence="7" key="4">
    <citation type="submission" date="2023-03" db="EMBL/GenBank/DDBJ databases">
        <title>Aeromonas caviae strain AC1520.</title>
        <authorList>
            <person name="Xie T."/>
            <person name="Zhang Q."/>
            <person name="Deng J."/>
            <person name="Li X."/>
        </authorList>
    </citation>
    <scope>NUCLEOTIDE SEQUENCE</scope>
    <source>
        <strain evidence="7">AC1520</strain>
    </source>
</reference>
<accession>A0A0A5MRF5</accession>
<keyword evidence="1" id="KW-0732">Signal</keyword>
<reference evidence="6" key="5">
    <citation type="submission" date="2023-04" db="EMBL/GenBank/DDBJ databases">
        <title>Whole Genome Sequence of Multi-drug resistant Aeromonas caviae as a gut pathogen in newborn.</title>
        <authorList>
            <person name="Jadhav S.V."/>
            <person name="Saroj S.D."/>
            <person name="Saha U.B."/>
            <person name="Sen S."/>
            <person name="Kher A."/>
        </authorList>
    </citation>
    <scope>NUCLEOTIDE SEQUENCE</scope>
    <source>
        <strain evidence="6">SVJ23</strain>
    </source>
</reference>
<dbReference type="AlphaFoldDB" id="A0A0A5MRF5"/>
<dbReference type="RefSeq" id="WP_041214236.1">
    <property type="nucleotide sequence ID" value="NZ_AP019195.1"/>
</dbReference>
<feature type="signal peptide" evidence="1">
    <location>
        <begin position="1"/>
        <end position="25"/>
    </location>
</feature>
<proteinExistence type="predicted"/>
<evidence type="ECO:0000313" key="8">
    <source>
        <dbReference type="Proteomes" id="UP001160758"/>
    </source>
</evidence>
<dbReference type="EMBL" id="BPNI01000005">
    <property type="protein sequence ID" value="GJA39761.1"/>
    <property type="molecule type" value="Genomic_DNA"/>
</dbReference>
<evidence type="ECO:0000313" key="6">
    <source>
        <dbReference type="EMBL" id="UZC87740.1"/>
    </source>
</evidence>
<dbReference type="Proteomes" id="UP000886939">
    <property type="component" value="Unassembled WGS sequence"/>
</dbReference>
<evidence type="ECO:0000313" key="4">
    <source>
        <dbReference type="EMBL" id="MEA9434255.1"/>
    </source>
</evidence>
<protein>
    <submittedName>
        <fullName evidence="3">CreA family protein</fullName>
    </submittedName>
</protein>
<dbReference type="EMBL" id="CP065937">
    <property type="protein sequence ID" value="QQA62771.1"/>
    <property type="molecule type" value="Genomic_DNA"/>
</dbReference>
<reference evidence="4 9" key="6">
    <citation type="submission" date="2023-12" db="EMBL/GenBank/DDBJ databases">
        <title>Characterization of antibiotic resistance in Aeromonas spp. in hospital effluent.</title>
        <authorList>
            <person name="Negoseki B.R.S."/>
            <person name="Krul D."/>
            <person name="Siqueira A.C."/>
            <person name="Almeida M."/>
            <person name="Mesa D."/>
            <person name="Conte D."/>
            <person name="Dalla-Costa L.M."/>
        </authorList>
    </citation>
    <scope>NUCLEOTIDE SEQUENCE [LARGE SCALE GENOMIC DNA]</scope>
    <source>
        <strain evidence="4 9">36v</strain>
    </source>
</reference>
<keyword evidence="9" id="KW-1185">Reference proteome</keyword>
<reference evidence="3" key="3">
    <citation type="submission" date="2022-09" db="EMBL/GenBank/DDBJ databases">
        <title>Intensive care unit water sources are persistently colonized with multi-drug resistant bacteria and are the site of extensive horizontal gene transfer of antibiotic resistance genes.</title>
        <authorList>
            <person name="Diorio-Toth L."/>
        </authorList>
    </citation>
    <scope>NUCLEOTIDE SEQUENCE</scope>
    <source>
        <strain evidence="3">GD03796</strain>
    </source>
</reference>
<dbReference type="EMBL" id="JAYGOJ010000001">
    <property type="protein sequence ID" value="MEA9434255.1"/>
    <property type="molecule type" value="Genomic_DNA"/>
</dbReference>
<organism evidence="3 8">
    <name type="scientific">Aeromonas caviae</name>
    <name type="common">Aeromonas punctata</name>
    <dbReference type="NCBI Taxonomy" id="648"/>
    <lineage>
        <taxon>Bacteria</taxon>
        <taxon>Pseudomonadati</taxon>
        <taxon>Pseudomonadota</taxon>
        <taxon>Gammaproteobacteria</taxon>
        <taxon>Aeromonadales</taxon>
        <taxon>Aeromonadaceae</taxon>
        <taxon>Aeromonas</taxon>
    </lineage>
</organism>
<feature type="chain" id="PRO_5044540659" evidence="1">
    <location>
        <begin position="26"/>
        <end position="159"/>
    </location>
</feature>
<dbReference type="EMBL" id="CP120942">
    <property type="protein sequence ID" value="WFF98169.1"/>
    <property type="molecule type" value="Genomic_DNA"/>
</dbReference>
<dbReference type="EMBL" id="CP110176">
    <property type="protein sequence ID" value="UZC87740.1"/>
    <property type="molecule type" value="Genomic_DNA"/>
</dbReference>
<dbReference type="Proteomes" id="UP001160758">
    <property type="component" value="Unassembled WGS sequence"/>
</dbReference>
<evidence type="ECO:0000256" key="1">
    <source>
        <dbReference type="SAM" id="SignalP"/>
    </source>
</evidence>
<dbReference type="PANTHER" id="PTHR37952:SF2">
    <property type="entry name" value="PROTEIN CREA"/>
    <property type="match status" value="1"/>
</dbReference>
<dbReference type="GO" id="GO:0005829">
    <property type="term" value="C:cytosol"/>
    <property type="evidence" value="ECO:0007669"/>
    <property type="project" value="TreeGrafter"/>
</dbReference>
<dbReference type="EMBL" id="JAOCFT010000001">
    <property type="protein sequence ID" value="MDH1900010.1"/>
    <property type="molecule type" value="Genomic_DNA"/>
</dbReference>
<reference evidence="5" key="1">
    <citation type="submission" date="2020-12" db="EMBL/GenBank/DDBJ databases">
        <title>GES Beta-lactamases isolated from hospital effluents in Brazil.</title>
        <authorList>
            <person name="Conte D."/>
            <person name="Mesa D."/>
            <person name="Palmeiro J.K."/>
            <person name="Dalla-Costa L.M."/>
        </authorList>
    </citation>
    <scope>NUCLEOTIDE SEQUENCE [LARGE SCALE GENOMIC DNA]</scope>
    <source>
        <strain evidence="5">Aero21</strain>
    </source>
</reference>